<dbReference type="OrthoDB" id="6378265at2759"/>
<sequence>MRLGAPVCLPHRCKCGSTADSLGHHQLSCCRDPGRLPRHAAINDIIRRGLAAAGVPALLEPRGLDRGDGRRPDGVTLTPFSIGRSLLWDATCTNTFGATHVTDCAISPGAAARAAEQRKRARYAALAQRYRFEPLAVETTGLLGPAISKLLAELEHRITAQTGEKRETCWIRQRISLAIGRGNAAAITVPLTEAASL</sequence>
<dbReference type="EMBL" id="JACEEZ010022449">
    <property type="protein sequence ID" value="KAG0712423.1"/>
    <property type="molecule type" value="Genomic_DNA"/>
</dbReference>
<keyword evidence="2" id="KW-1185">Reference proteome</keyword>
<gene>
    <name evidence="1" type="ORF">GWK47_018525</name>
</gene>
<protein>
    <submittedName>
        <fullName evidence="1">Uncharacterized protein</fullName>
    </submittedName>
</protein>
<evidence type="ECO:0000313" key="1">
    <source>
        <dbReference type="EMBL" id="KAG0712423.1"/>
    </source>
</evidence>
<evidence type="ECO:0000313" key="2">
    <source>
        <dbReference type="Proteomes" id="UP000770661"/>
    </source>
</evidence>
<comment type="caution">
    <text evidence="1">The sequence shown here is derived from an EMBL/GenBank/DDBJ whole genome shotgun (WGS) entry which is preliminary data.</text>
</comment>
<organism evidence="1 2">
    <name type="scientific">Chionoecetes opilio</name>
    <name type="common">Atlantic snow crab</name>
    <name type="synonym">Cancer opilio</name>
    <dbReference type="NCBI Taxonomy" id="41210"/>
    <lineage>
        <taxon>Eukaryota</taxon>
        <taxon>Metazoa</taxon>
        <taxon>Ecdysozoa</taxon>
        <taxon>Arthropoda</taxon>
        <taxon>Crustacea</taxon>
        <taxon>Multicrustacea</taxon>
        <taxon>Malacostraca</taxon>
        <taxon>Eumalacostraca</taxon>
        <taxon>Eucarida</taxon>
        <taxon>Decapoda</taxon>
        <taxon>Pleocyemata</taxon>
        <taxon>Brachyura</taxon>
        <taxon>Eubrachyura</taxon>
        <taxon>Majoidea</taxon>
        <taxon>Majidae</taxon>
        <taxon>Chionoecetes</taxon>
    </lineage>
</organism>
<dbReference type="Proteomes" id="UP000770661">
    <property type="component" value="Unassembled WGS sequence"/>
</dbReference>
<accession>A0A8J4XR15</accession>
<reference evidence="1" key="1">
    <citation type="submission" date="2020-07" db="EMBL/GenBank/DDBJ databases">
        <title>The High-quality genome of the commercially important snow crab, Chionoecetes opilio.</title>
        <authorList>
            <person name="Jeong J.-H."/>
            <person name="Ryu S."/>
        </authorList>
    </citation>
    <scope>NUCLEOTIDE SEQUENCE</scope>
    <source>
        <strain evidence="1">MADBK_172401_WGS</strain>
        <tissue evidence="1">Digestive gland</tissue>
    </source>
</reference>
<name>A0A8J4XR15_CHIOP</name>
<proteinExistence type="predicted"/>
<dbReference type="AlphaFoldDB" id="A0A8J4XR15"/>